<feature type="non-terminal residue" evidence="1">
    <location>
        <position position="1"/>
    </location>
</feature>
<protein>
    <recommendedName>
        <fullName evidence="2">ROK family protein</fullName>
    </recommendedName>
</protein>
<comment type="caution">
    <text evidence="1">The sequence shown here is derived from an EMBL/GenBank/DDBJ whole genome shotgun (WGS) entry which is preliminary data.</text>
</comment>
<proteinExistence type="predicted"/>
<dbReference type="PANTHER" id="PTHR18964">
    <property type="entry name" value="ROK (REPRESSOR, ORF, KINASE) FAMILY"/>
    <property type="match status" value="1"/>
</dbReference>
<accession>X1MT50</accession>
<dbReference type="Pfam" id="PF00480">
    <property type="entry name" value="ROK"/>
    <property type="match status" value="1"/>
</dbReference>
<evidence type="ECO:0000313" key="1">
    <source>
        <dbReference type="EMBL" id="GAI09559.1"/>
    </source>
</evidence>
<name>X1MT50_9ZZZZ</name>
<dbReference type="Gene3D" id="3.30.420.40">
    <property type="match status" value="2"/>
</dbReference>
<gene>
    <name evidence="1" type="ORF">S06H3_12698</name>
</gene>
<dbReference type="InterPro" id="IPR000600">
    <property type="entry name" value="ROK"/>
</dbReference>
<sequence>GTGIGCGVYVDGHVLMGEDGKAAEVGHFVINPAGGLRCGCGKTGHWESYCSGGNIPNFVRAKLEGIDGRKVRKSLLFELAGGDLSNLSAETLFKAARDKDELSLEIVEEMGKLNAAGFANVIEAYDPSLITVGGSVALKGEELVMDPIRRYLKRYVARRLPKVMITPLGEDVGLYGAVVTIFNR</sequence>
<dbReference type="EMBL" id="BARV01006205">
    <property type="protein sequence ID" value="GAI09559.1"/>
    <property type="molecule type" value="Genomic_DNA"/>
</dbReference>
<dbReference type="GO" id="GO:0008761">
    <property type="term" value="F:UDP-N-acetylglucosamine 2-epimerase activity"/>
    <property type="evidence" value="ECO:0007669"/>
    <property type="project" value="TreeGrafter"/>
</dbReference>
<dbReference type="SUPFAM" id="SSF53067">
    <property type="entry name" value="Actin-like ATPase domain"/>
    <property type="match status" value="1"/>
</dbReference>
<evidence type="ECO:0008006" key="2">
    <source>
        <dbReference type="Google" id="ProtNLM"/>
    </source>
</evidence>
<organism evidence="1">
    <name type="scientific">marine sediment metagenome</name>
    <dbReference type="NCBI Taxonomy" id="412755"/>
    <lineage>
        <taxon>unclassified sequences</taxon>
        <taxon>metagenomes</taxon>
        <taxon>ecological metagenomes</taxon>
    </lineage>
</organism>
<dbReference type="GO" id="GO:0009384">
    <property type="term" value="F:N-acylmannosamine kinase activity"/>
    <property type="evidence" value="ECO:0007669"/>
    <property type="project" value="TreeGrafter"/>
</dbReference>
<dbReference type="PANTHER" id="PTHR18964:SF149">
    <property type="entry name" value="BIFUNCTIONAL UDP-N-ACETYLGLUCOSAMINE 2-EPIMERASE_N-ACETYLMANNOSAMINE KINASE"/>
    <property type="match status" value="1"/>
</dbReference>
<reference evidence="1" key="1">
    <citation type="journal article" date="2014" name="Front. Microbiol.">
        <title>High frequency of phylogenetically diverse reductive dehalogenase-homologous genes in deep subseafloor sedimentary metagenomes.</title>
        <authorList>
            <person name="Kawai M."/>
            <person name="Futagami T."/>
            <person name="Toyoda A."/>
            <person name="Takaki Y."/>
            <person name="Nishi S."/>
            <person name="Hori S."/>
            <person name="Arai W."/>
            <person name="Tsubouchi T."/>
            <person name="Morono Y."/>
            <person name="Uchiyama I."/>
            <person name="Ito T."/>
            <person name="Fujiyama A."/>
            <person name="Inagaki F."/>
            <person name="Takami H."/>
        </authorList>
    </citation>
    <scope>NUCLEOTIDE SEQUENCE</scope>
    <source>
        <strain evidence="1">Expedition CK06-06</strain>
    </source>
</reference>
<dbReference type="AlphaFoldDB" id="X1MT50"/>
<dbReference type="InterPro" id="IPR043129">
    <property type="entry name" value="ATPase_NBD"/>
</dbReference>